<dbReference type="FunFam" id="3.10.450.50:FF:000003">
    <property type="entry name" value="Nuclear transport factor 2 family protein"/>
    <property type="match status" value="1"/>
</dbReference>
<evidence type="ECO:0000313" key="5">
    <source>
        <dbReference type="Proteomes" id="UP000237347"/>
    </source>
</evidence>
<dbReference type="InterPro" id="IPR032710">
    <property type="entry name" value="NTF2-like_dom_sf"/>
</dbReference>
<dbReference type="InterPro" id="IPR039539">
    <property type="entry name" value="Ras_GTPase_bind_prot"/>
</dbReference>
<dbReference type="InterPro" id="IPR018222">
    <property type="entry name" value="Nuclear_transport_factor_2_euk"/>
</dbReference>
<feature type="region of interest" description="Disordered" evidence="2">
    <location>
        <begin position="233"/>
        <end position="268"/>
    </location>
</feature>
<dbReference type="GO" id="GO:0005829">
    <property type="term" value="C:cytosol"/>
    <property type="evidence" value="ECO:0007669"/>
    <property type="project" value="TreeGrafter"/>
</dbReference>
<evidence type="ECO:0000259" key="3">
    <source>
        <dbReference type="PROSITE" id="PS50177"/>
    </source>
</evidence>
<dbReference type="EMBL" id="PKMF04000499">
    <property type="protein sequence ID" value="KAK7828655.1"/>
    <property type="molecule type" value="Genomic_DNA"/>
</dbReference>
<reference evidence="4 5" key="1">
    <citation type="journal article" date="2018" name="Sci. Data">
        <title>The draft genome sequence of cork oak.</title>
        <authorList>
            <person name="Ramos A.M."/>
            <person name="Usie A."/>
            <person name="Barbosa P."/>
            <person name="Barros P.M."/>
            <person name="Capote T."/>
            <person name="Chaves I."/>
            <person name="Simoes F."/>
            <person name="Abreu I."/>
            <person name="Carrasquinho I."/>
            <person name="Faro C."/>
            <person name="Guimaraes J.B."/>
            <person name="Mendonca D."/>
            <person name="Nobrega F."/>
            <person name="Rodrigues L."/>
            <person name="Saibo N.J.M."/>
            <person name="Varela M.C."/>
            <person name="Egas C."/>
            <person name="Matos J."/>
            <person name="Miguel C.M."/>
            <person name="Oliveira M.M."/>
            <person name="Ricardo C.P."/>
            <person name="Goncalves S."/>
        </authorList>
    </citation>
    <scope>NUCLEOTIDE SEQUENCE [LARGE SCALE GENOMIC DNA]</scope>
    <source>
        <strain evidence="5">cv. HL8</strain>
    </source>
</reference>
<dbReference type="CDD" id="cd00780">
    <property type="entry name" value="NTF2"/>
    <property type="match status" value="1"/>
</dbReference>
<keyword evidence="5" id="KW-1185">Reference proteome</keyword>
<dbReference type="PANTHER" id="PTHR10693">
    <property type="entry name" value="RAS GTPASE-ACTIVATING PROTEIN-BINDING PROTEIN"/>
    <property type="match status" value="1"/>
</dbReference>
<keyword evidence="1" id="KW-0694">RNA-binding</keyword>
<feature type="compositionally biased region" description="Basic and acidic residues" evidence="2">
    <location>
        <begin position="181"/>
        <end position="209"/>
    </location>
</feature>
<dbReference type="GO" id="GO:0003729">
    <property type="term" value="F:mRNA binding"/>
    <property type="evidence" value="ECO:0007669"/>
    <property type="project" value="TreeGrafter"/>
</dbReference>
<feature type="region of interest" description="Disordered" evidence="2">
    <location>
        <begin position="154"/>
        <end position="209"/>
    </location>
</feature>
<dbReference type="Proteomes" id="UP000237347">
    <property type="component" value="Unassembled WGS sequence"/>
</dbReference>
<feature type="compositionally biased region" description="Low complexity" evidence="2">
    <location>
        <begin position="246"/>
        <end position="262"/>
    </location>
</feature>
<evidence type="ECO:0000256" key="1">
    <source>
        <dbReference type="ARBA" id="ARBA00022884"/>
    </source>
</evidence>
<dbReference type="SUPFAM" id="SSF54427">
    <property type="entry name" value="NTF2-like"/>
    <property type="match status" value="1"/>
</dbReference>
<feature type="compositionally biased region" description="Polar residues" evidence="2">
    <location>
        <begin position="165"/>
        <end position="175"/>
    </location>
</feature>
<organism evidence="4 5">
    <name type="scientific">Quercus suber</name>
    <name type="common">Cork oak</name>
    <dbReference type="NCBI Taxonomy" id="58331"/>
    <lineage>
        <taxon>Eukaryota</taxon>
        <taxon>Viridiplantae</taxon>
        <taxon>Streptophyta</taxon>
        <taxon>Embryophyta</taxon>
        <taxon>Tracheophyta</taxon>
        <taxon>Spermatophyta</taxon>
        <taxon>Magnoliopsida</taxon>
        <taxon>eudicotyledons</taxon>
        <taxon>Gunneridae</taxon>
        <taxon>Pentapetalae</taxon>
        <taxon>rosids</taxon>
        <taxon>fabids</taxon>
        <taxon>Fagales</taxon>
        <taxon>Fagaceae</taxon>
        <taxon>Quercus</taxon>
    </lineage>
</organism>
<evidence type="ECO:0000256" key="2">
    <source>
        <dbReference type="SAM" id="MobiDB-lite"/>
    </source>
</evidence>
<name>A0AAW0JQD5_QUESU</name>
<sequence length="279" mass="30587">MANQSEDASDTSSAQFVGNTFVSQYYRILHTNPEEVHKFYNSSSVLNRLGTDGVMSSITTLEAIKDKILSLDYLNNQVEILTADSELSFNNGVIVLVTGILTGKEDTGRKFSQVFFLAPQENGYFVLNDVFRFISESVEVDTVENNHIEESAPKAPLITDPKPTGSVSNQTTSLANGKMPLSEKRVADLPKKAEDLPKKAEDLPKKSEDLLKKSEDVPKKTFASVVQLLKDNSAPFQSRVPPVKPAEPSRASAAPEATAPSSNSTREKIEDHAGVYFFL</sequence>
<comment type="caution">
    <text evidence="4">The sequence shown here is derived from an EMBL/GenBank/DDBJ whole genome shotgun (WGS) entry which is preliminary data.</text>
</comment>
<gene>
    <name evidence="4" type="primary">nxt3_5</name>
    <name evidence="4" type="ORF">CFP56_030064</name>
</gene>
<dbReference type="Gene3D" id="3.10.450.50">
    <property type="match status" value="1"/>
</dbReference>
<dbReference type="GO" id="GO:1990904">
    <property type="term" value="C:ribonucleoprotein complex"/>
    <property type="evidence" value="ECO:0007669"/>
    <property type="project" value="TreeGrafter"/>
</dbReference>
<protein>
    <submittedName>
        <fullName evidence="4">G3bp-like protein</fullName>
    </submittedName>
</protein>
<dbReference type="PANTHER" id="PTHR10693:SF45">
    <property type="entry name" value="NUCLEAR TRANSPORT FACTOR 2 (NTF2) FAMILY PROTEIN WITH RNA BINDING (RRM-RBD-RNP MOTIFS) DOMAIN-CONTAINING PROTEIN"/>
    <property type="match status" value="1"/>
</dbReference>
<dbReference type="InterPro" id="IPR002075">
    <property type="entry name" value="NTF2_dom"/>
</dbReference>
<dbReference type="AlphaFoldDB" id="A0AAW0JQD5"/>
<dbReference type="PROSITE" id="PS50177">
    <property type="entry name" value="NTF2_DOMAIN"/>
    <property type="match status" value="1"/>
</dbReference>
<evidence type="ECO:0000313" key="4">
    <source>
        <dbReference type="EMBL" id="KAK7828655.1"/>
    </source>
</evidence>
<feature type="domain" description="NTF2" evidence="3">
    <location>
        <begin position="17"/>
        <end position="133"/>
    </location>
</feature>
<accession>A0AAW0JQD5</accession>
<dbReference type="Pfam" id="PF02136">
    <property type="entry name" value="NTF2"/>
    <property type="match status" value="1"/>
</dbReference>
<proteinExistence type="predicted"/>